<dbReference type="InterPro" id="IPR029510">
    <property type="entry name" value="Ald_DH_CS_GLU"/>
</dbReference>
<dbReference type="EC" id="1.2.1.71" evidence="4"/>
<gene>
    <name evidence="4 7" type="primary">astD</name>
    <name evidence="7" type="ORF">C2869_19095</name>
</gene>
<dbReference type="HAMAP" id="MF_01174">
    <property type="entry name" value="Aldedh_AstD"/>
    <property type="match status" value="1"/>
</dbReference>
<dbReference type="NCBIfam" id="TIGR03240">
    <property type="entry name" value="arg_catab_astD"/>
    <property type="match status" value="1"/>
</dbReference>
<dbReference type="InterPro" id="IPR017649">
    <property type="entry name" value="SuccinylGlu_semiald_DH_AstD"/>
</dbReference>
<dbReference type="PANTHER" id="PTHR11699">
    <property type="entry name" value="ALDEHYDE DEHYDROGENASE-RELATED"/>
    <property type="match status" value="1"/>
</dbReference>
<feature type="domain" description="Aldehyde dehydrogenase" evidence="6">
    <location>
        <begin position="14"/>
        <end position="464"/>
    </location>
</feature>
<dbReference type="Proteomes" id="UP000244441">
    <property type="component" value="Chromosome"/>
</dbReference>
<dbReference type="OrthoDB" id="9812625at2"/>
<comment type="similarity">
    <text evidence="4">Belongs to the aldehyde dehydrogenase family. AstD subfamily.</text>
</comment>
<organism evidence="7 8">
    <name type="scientific">Saccharobesus litoralis</name>
    <dbReference type="NCBI Taxonomy" id="2172099"/>
    <lineage>
        <taxon>Bacteria</taxon>
        <taxon>Pseudomonadati</taxon>
        <taxon>Pseudomonadota</taxon>
        <taxon>Gammaproteobacteria</taxon>
        <taxon>Alteromonadales</taxon>
        <taxon>Alteromonadaceae</taxon>
        <taxon>Saccharobesus</taxon>
    </lineage>
</organism>
<evidence type="ECO:0000256" key="5">
    <source>
        <dbReference type="PROSITE-ProRule" id="PRU10007"/>
    </source>
</evidence>
<dbReference type="UniPathway" id="UPA00185">
    <property type="reaction ID" value="UER00282"/>
</dbReference>
<keyword evidence="3 4" id="KW-0520">NAD</keyword>
<accession>A0A2S0VVZ0</accession>
<evidence type="ECO:0000313" key="7">
    <source>
        <dbReference type="EMBL" id="AWB68381.1"/>
    </source>
</evidence>
<evidence type="ECO:0000256" key="2">
    <source>
        <dbReference type="ARBA" id="ARBA00023002"/>
    </source>
</evidence>
<dbReference type="KEGG" id="cate:C2869_19095"/>
<dbReference type="InterPro" id="IPR015590">
    <property type="entry name" value="Aldehyde_DH_dom"/>
</dbReference>
<evidence type="ECO:0000256" key="3">
    <source>
        <dbReference type="ARBA" id="ARBA00023027"/>
    </source>
</evidence>
<dbReference type="InterPro" id="IPR016161">
    <property type="entry name" value="Ald_DH/histidinol_DH"/>
</dbReference>
<dbReference type="GO" id="GO:0043824">
    <property type="term" value="F:succinylglutamate-semialdehyde dehydrogenase activity"/>
    <property type="evidence" value="ECO:0007669"/>
    <property type="project" value="UniProtKB-EC"/>
</dbReference>
<dbReference type="SUPFAM" id="SSF53720">
    <property type="entry name" value="ALDH-like"/>
    <property type="match status" value="1"/>
</dbReference>
<dbReference type="Gene3D" id="3.40.605.10">
    <property type="entry name" value="Aldehyde Dehydrogenase, Chain A, domain 1"/>
    <property type="match status" value="1"/>
</dbReference>
<dbReference type="PROSITE" id="PS00070">
    <property type="entry name" value="ALDEHYDE_DEHYDR_CYS"/>
    <property type="match status" value="1"/>
</dbReference>
<dbReference type="InterPro" id="IPR016163">
    <property type="entry name" value="Ald_DH_C"/>
</dbReference>
<dbReference type="InterPro" id="IPR016162">
    <property type="entry name" value="Ald_DH_N"/>
</dbReference>
<comment type="pathway">
    <text evidence="4">Amino-acid degradation; L-arginine degradation via AST pathway; L-glutamate and succinate from L-arginine: step 4/5.</text>
</comment>
<dbReference type="CDD" id="cd07095">
    <property type="entry name" value="ALDH_SGSD_AstD"/>
    <property type="match status" value="1"/>
</dbReference>
<dbReference type="Pfam" id="PF00171">
    <property type="entry name" value="Aldedh"/>
    <property type="match status" value="1"/>
</dbReference>
<reference evidence="7 8" key="1">
    <citation type="submission" date="2018-01" db="EMBL/GenBank/DDBJ databases">
        <title>Genome sequence of a Cantenovulum-like bacteria.</title>
        <authorList>
            <person name="Tan W.R."/>
            <person name="Lau N.-S."/>
            <person name="Go F."/>
            <person name="Amirul A.-A.A."/>
        </authorList>
    </citation>
    <scope>NUCLEOTIDE SEQUENCE [LARGE SCALE GENOMIC DNA]</scope>
    <source>
        <strain evidence="7 8">CCB-QB4</strain>
    </source>
</reference>
<protein>
    <recommendedName>
        <fullName evidence="4">N-succinylglutamate 5-semialdehyde dehydrogenase</fullName>
        <ecNumber evidence="4">1.2.1.71</ecNumber>
    </recommendedName>
    <alternativeName>
        <fullName evidence="4">Succinylglutamic semialdehyde dehydrogenase</fullName>
        <shortName evidence="4">SGSD</shortName>
    </alternativeName>
</protein>
<feature type="active site" evidence="4 5">
    <location>
        <position position="248"/>
    </location>
</feature>
<sequence length="492" mass="52671">MTVIKGQLFINGEWTQGSGELFNAIDGAKNQIYWTGNAASHQQIDLAISSARQAFTRWAQTPLAHRQDLLKAYAEALTANKAMLTAAIAQDTGKPLWEAATEVAAMVGKIALSIKSYLQRTGVTEAEMPGATAFTRHKPHGVLAVFGPYNFPGHLPNGHIVPAILAGNTVVFKPSELTPNTAQLMLKIWQQVGLPNGVINLLQGQLDCAQYLSQHKSIDGLLFTGSSQVGCLLHQQFAGQPQKVLALEMGGNNPLVVEQVANVDAAVHAIIQSAFITSGQRCTCARRLYVPQGLQGDDIIARLVEVSQAISVNEYDVEPQPFMGSLINHQAAQQVLSAQQMLQAKGANTLLAGRLLKAGSGLLSPAILDVTEVSELEDKEIFGPLLQITRYQDFDQAIELANDSQYGLSAGLLSDNPDKWQQFYALIRAGIVNWNRAITGASGSAPFGGVGLSGNHNPSAYYAADYCAYPVASVEAKQVVLPSTLSPGLTFN</sequence>
<proteinExistence type="inferred from homology"/>
<dbReference type="InterPro" id="IPR016160">
    <property type="entry name" value="Ald_DH_CS_CYS"/>
</dbReference>
<keyword evidence="1 4" id="KW-0056">Arginine metabolism</keyword>
<dbReference type="NCBIfam" id="NF006992">
    <property type="entry name" value="PRK09457.1"/>
    <property type="match status" value="1"/>
</dbReference>
<evidence type="ECO:0000256" key="1">
    <source>
        <dbReference type="ARBA" id="ARBA00022503"/>
    </source>
</evidence>
<keyword evidence="8" id="KW-1185">Reference proteome</keyword>
<dbReference type="GO" id="GO:0019544">
    <property type="term" value="P:L-arginine catabolic process to L-glutamate"/>
    <property type="evidence" value="ECO:0007669"/>
    <property type="project" value="UniProtKB-UniRule"/>
</dbReference>
<dbReference type="FunFam" id="3.40.605.10:FF:000010">
    <property type="entry name" value="N-succinylglutamate 5-semialdehyde dehydrogenase"/>
    <property type="match status" value="1"/>
</dbReference>
<dbReference type="RefSeq" id="WP_108604441.1">
    <property type="nucleotide sequence ID" value="NZ_CP026604.1"/>
</dbReference>
<evidence type="ECO:0000256" key="4">
    <source>
        <dbReference type="HAMAP-Rule" id="MF_01174"/>
    </source>
</evidence>
<evidence type="ECO:0000313" key="8">
    <source>
        <dbReference type="Proteomes" id="UP000244441"/>
    </source>
</evidence>
<dbReference type="GO" id="GO:0019545">
    <property type="term" value="P:L-arginine catabolic process to succinate"/>
    <property type="evidence" value="ECO:0007669"/>
    <property type="project" value="UniProtKB-UniRule"/>
</dbReference>
<dbReference type="EMBL" id="CP026604">
    <property type="protein sequence ID" value="AWB68381.1"/>
    <property type="molecule type" value="Genomic_DNA"/>
</dbReference>
<feature type="binding site" evidence="4">
    <location>
        <begin position="225"/>
        <end position="230"/>
    </location>
    <ligand>
        <name>NAD(+)</name>
        <dbReference type="ChEBI" id="CHEBI:57540"/>
    </ligand>
</feature>
<name>A0A2S0VVZ0_9ALTE</name>
<feature type="active site" evidence="4">
    <location>
        <position position="282"/>
    </location>
</feature>
<dbReference type="Gene3D" id="3.40.309.10">
    <property type="entry name" value="Aldehyde Dehydrogenase, Chain A, domain 2"/>
    <property type="match status" value="1"/>
</dbReference>
<dbReference type="AlphaFoldDB" id="A0A2S0VVZ0"/>
<evidence type="ECO:0000259" key="6">
    <source>
        <dbReference type="Pfam" id="PF00171"/>
    </source>
</evidence>
<keyword evidence="2 4" id="KW-0560">Oxidoreductase</keyword>
<dbReference type="PROSITE" id="PS00687">
    <property type="entry name" value="ALDEHYDE_DEHYDR_GLU"/>
    <property type="match status" value="1"/>
</dbReference>
<comment type="catalytic activity">
    <reaction evidence="4">
        <text>N-succinyl-L-glutamate 5-semialdehyde + NAD(+) + H2O = N-succinyl-L-glutamate + NADH + 2 H(+)</text>
        <dbReference type="Rhea" id="RHEA:10812"/>
        <dbReference type="ChEBI" id="CHEBI:15377"/>
        <dbReference type="ChEBI" id="CHEBI:15378"/>
        <dbReference type="ChEBI" id="CHEBI:57540"/>
        <dbReference type="ChEBI" id="CHEBI:57945"/>
        <dbReference type="ChEBI" id="CHEBI:58520"/>
        <dbReference type="ChEBI" id="CHEBI:58763"/>
        <dbReference type="EC" id="1.2.1.71"/>
    </reaction>
</comment>
<comment type="function">
    <text evidence="4">Catalyzes the NAD-dependent reduction of succinylglutamate semialdehyde into succinylglutamate.</text>
</comment>